<reference evidence="2 3" key="1">
    <citation type="submission" date="2013-07" db="EMBL/GenBank/DDBJ databases">
        <title>Completed genome of Sphingomonas sanxanigenens NX02.</title>
        <authorList>
            <person name="Ma T."/>
            <person name="Huang H."/>
            <person name="Wu M."/>
            <person name="Li X."/>
            <person name="Li G."/>
        </authorList>
    </citation>
    <scope>NUCLEOTIDE SEQUENCE [LARGE SCALE GENOMIC DNA]</scope>
    <source>
        <strain evidence="2 3">NX02</strain>
    </source>
</reference>
<evidence type="ECO:0000256" key="1">
    <source>
        <dbReference type="SAM" id="Phobius"/>
    </source>
</evidence>
<accession>W0A5X0</accession>
<dbReference type="PATRIC" id="fig|1123269.5.peg.1600"/>
<keyword evidence="1" id="KW-0472">Membrane</keyword>
<dbReference type="EMBL" id="CP006644">
    <property type="protein sequence ID" value="AHE53359.1"/>
    <property type="molecule type" value="Genomic_DNA"/>
</dbReference>
<keyword evidence="3" id="KW-1185">Reference proteome</keyword>
<feature type="transmembrane region" description="Helical" evidence="1">
    <location>
        <begin position="46"/>
        <end position="64"/>
    </location>
</feature>
<dbReference type="AlphaFoldDB" id="W0A5X0"/>
<protein>
    <submittedName>
        <fullName evidence="2">Uncharacterized protein</fullName>
    </submittedName>
</protein>
<keyword evidence="1" id="KW-1133">Transmembrane helix</keyword>
<sequence>MARSIVYALAMINSRPPEPRGAGAAIALLTISGAVLGAVLGQPSAGLLGGICLGVLVAVALWLGDRRRR</sequence>
<gene>
    <name evidence="2" type="ORF">NX02_08175</name>
</gene>
<organism evidence="2 3">
    <name type="scientific">Sphingomonas sanxanigenens DSM 19645 = NX02</name>
    <dbReference type="NCBI Taxonomy" id="1123269"/>
    <lineage>
        <taxon>Bacteria</taxon>
        <taxon>Pseudomonadati</taxon>
        <taxon>Pseudomonadota</taxon>
        <taxon>Alphaproteobacteria</taxon>
        <taxon>Sphingomonadales</taxon>
        <taxon>Sphingomonadaceae</taxon>
        <taxon>Sphingomonas</taxon>
    </lineage>
</organism>
<evidence type="ECO:0000313" key="3">
    <source>
        <dbReference type="Proteomes" id="UP000018851"/>
    </source>
</evidence>
<dbReference type="STRING" id="1123269.NX02_08175"/>
<dbReference type="HOGENOM" id="CLU_204006_0_0_5"/>
<feature type="transmembrane region" description="Helical" evidence="1">
    <location>
        <begin position="21"/>
        <end position="40"/>
    </location>
</feature>
<keyword evidence="1" id="KW-0812">Transmembrane</keyword>
<dbReference type="Proteomes" id="UP000018851">
    <property type="component" value="Chromosome"/>
</dbReference>
<name>W0A5X0_9SPHN</name>
<dbReference type="eggNOG" id="ENOG5032IQH">
    <property type="taxonomic scope" value="Bacteria"/>
</dbReference>
<evidence type="ECO:0000313" key="2">
    <source>
        <dbReference type="EMBL" id="AHE53359.1"/>
    </source>
</evidence>
<proteinExistence type="predicted"/>
<dbReference type="KEGG" id="ssan:NX02_08175"/>